<gene>
    <name evidence="2" type="ORF">ILYODFUR_030734</name>
</gene>
<comment type="caution">
    <text evidence="2">The sequence shown here is derived from an EMBL/GenBank/DDBJ whole genome shotgun (WGS) entry which is preliminary data.</text>
</comment>
<sequence length="146" mass="16282">MWVKSAFKNMTEHSGQPDPTEAPQKTVSDHSQQLHSHGSTLRSILEQQRQSNQQLEQMGALLQHALSIKPAMPAEGTAEPPVSQHLPHSRKVTYPCPEVGTCRGFLLQCTLVFNRSPQSFPHDDVRISYVLGLLIGRVGRSQIHKL</sequence>
<evidence type="ECO:0000313" key="3">
    <source>
        <dbReference type="Proteomes" id="UP001482620"/>
    </source>
</evidence>
<evidence type="ECO:0000313" key="2">
    <source>
        <dbReference type="EMBL" id="MEQ2234323.1"/>
    </source>
</evidence>
<proteinExistence type="predicted"/>
<feature type="compositionally biased region" description="Polar residues" evidence="1">
    <location>
        <begin position="23"/>
        <end position="42"/>
    </location>
</feature>
<name>A0ABV0TRW1_9TELE</name>
<feature type="region of interest" description="Disordered" evidence="1">
    <location>
        <begin position="1"/>
        <end position="53"/>
    </location>
</feature>
<evidence type="ECO:0000256" key="1">
    <source>
        <dbReference type="SAM" id="MobiDB-lite"/>
    </source>
</evidence>
<reference evidence="2 3" key="1">
    <citation type="submission" date="2021-06" db="EMBL/GenBank/DDBJ databases">
        <authorList>
            <person name="Palmer J.M."/>
        </authorList>
    </citation>
    <scope>NUCLEOTIDE SEQUENCE [LARGE SCALE GENOMIC DNA]</scope>
    <source>
        <strain evidence="3">if_2019</strain>
        <tissue evidence="2">Muscle</tissue>
    </source>
</reference>
<dbReference type="Proteomes" id="UP001482620">
    <property type="component" value="Unassembled WGS sequence"/>
</dbReference>
<protein>
    <submittedName>
        <fullName evidence="2">Uncharacterized protein</fullName>
    </submittedName>
</protein>
<accession>A0ABV0TRW1</accession>
<keyword evidence="3" id="KW-1185">Reference proteome</keyword>
<organism evidence="2 3">
    <name type="scientific">Ilyodon furcidens</name>
    <name type="common">goldbreast splitfin</name>
    <dbReference type="NCBI Taxonomy" id="33524"/>
    <lineage>
        <taxon>Eukaryota</taxon>
        <taxon>Metazoa</taxon>
        <taxon>Chordata</taxon>
        <taxon>Craniata</taxon>
        <taxon>Vertebrata</taxon>
        <taxon>Euteleostomi</taxon>
        <taxon>Actinopterygii</taxon>
        <taxon>Neopterygii</taxon>
        <taxon>Teleostei</taxon>
        <taxon>Neoteleostei</taxon>
        <taxon>Acanthomorphata</taxon>
        <taxon>Ovalentaria</taxon>
        <taxon>Atherinomorphae</taxon>
        <taxon>Cyprinodontiformes</taxon>
        <taxon>Goodeidae</taxon>
        <taxon>Ilyodon</taxon>
    </lineage>
</organism>
<dbReference type="EMBL" id="JAHRIQ010039381">
    <property type="protein sequence ID" value="MEQ2234323.1"/>
    <property type="molecule type" value="Genomic_DNA"/>
</dbReference>